<keyword evidence="2" id="KW-1133">Transmembrane helix</keyword>
<proteinExistence type="predicted"/>
<feature type="transmembrane region" description="Helical" evidence="2">
    <location>
        <begin position="127"/>
        <end position="152"/>
    </location>
</feature>
<feature type="transmembrane region" description="Helical" evidence="2">
    <location>
        <begin position="240"/>
        <end position="259"/>
    </location>
</feature>
<keyword evidence="3" id="KW-0732">Signal</keyword>
<feature type="signal peptide" evidence="3">
    <location>
        <begin position="1"/>
        <end position="23"/>
    </location>
</feature>
<name>A0A9N7NWP8_STRHE</name>
<dbReference type="PANTHER" id="PTHR31414:SF15">
    <property type="entry name" value="PLASMA MEMBRANE FUSION PROTEIN"/>
    <property type="match status" value="1"/>
</dbReference>
<feature type="transmembrane region" description="Helical" evidence="2">
    <location>
        <begin position="482"/>
        <end position="503"/>
    </location>
</feature>
<dbReference type="PANTHER" id="PTHR31414">
    <property type="entry name" value="TRANSMEMBRANE PROTEIN DDB_G0292058"/>
    <property type="match status" value="1"/>
</dbReference>
<dbReference type="InterPro" id="IPR040283">
    <property type="entry name" value="DDB_G0292058-like"/>
</dbReference>
<keyword evidence="2" id="KW-0812">Transmembrane</keyword>
<protein>
    <submittedName>
        <fullName evidence="4">Uncharacterized protein</fullName>
    </submittedName>
</protein>
<evidence type="ECO:0000313" key="4">
    <source>
        <dbReference type="EMBL" id="CAA0838430.1"/>
    </source>
</evidence>
<organism evidence="4 5">
    <name type="scientific">Striga hermonthica</name>
    <name type="common">Purple witchweed</name>
    <name type="synonym">Buchnera hermonthica</name>
    <dbReference type="NCBI Taxonomy" id="68872"/>
    <lineage>
        <taxon>Eukaryota</taxon>
        <taxon>Viridiplantae</taxon>
        <taxon>Streptophyta</taxon>
        <taxon>Embryophyta</taxon>
        <taxon>Tracheophyta</taxon>
        <taxon>Spermatophyta</taxon>
        <taxon>Magnoliopsida</taxon>
        <taxon>eudicotyledons</taxon>
        <taxon>Gunneridae</taxon>
        <taxon>Pentapetalae</taxon>
        <taxon>asterids</taxon>
        <taxon>lamiids</taxon>
        <taxon>Lamiales</taxon>
        <taxon>Orobanchaceae</taxon>
        <taxon>Buchnereae</taxon>
        <taxon>Striga</taxon>
    </lineage>
</organism>
<evidence type="ECO:0000313" key="5">
    <source>
        <dbReference type="Proteomes" id="UP001153555"/>
    </source>
</evidence>
<dbReference type="AlphaFoldDB" id="A0A9N7NWP8"/>
<feature type="transmembrane region" description="Helical" evidence="2">
    <location>
        <begin position="89"/>
        <end position="115"/>
    </location>
</feature>
<keyword evidence="5" id="KW-1185">Reference proteome</keyword>
<dbReference type="GO" id="GO:0009506">
    <property type="term" value="C:plasmodesma"/>
    <property type="evidence" value="ECO:0007669"/>
    <property type="project" value="TreeGrafter"/>
</dbReference>
<gene>
    <name evidence="4" type="ORF">SHERM_05038</name>
</gene>
<feature type="transmembrane region" description="Helical" evidence="2">
    <location>
        <begin position="271"/>
        <end position="295"/>
    </location>
</feature>
<accession>A0A9N7NWP8</accession>
<keyword evidence="2" id="KW-0472">Membrane</keyword>
<feature type="region of interest" description="Disordered" evidence="1">
    <location>
        <begin position="514"/>
        <end position="534"/>
    </location>
</feature>
<dbReference type="Proteomes" id="UP001153555">
    <property type="component" value="Unassembled WGS sequence"/>
</dbReference>
<evidence type="ECO:0000256" key="2">
    <source>
        <dbReference type="SAM" id="Phobius"/>
    </source>
</evidence>
<feature type="chain" id="PRO_5040305337" evidence="3">
    <location>
        <begin position="24"/>
        <end position="534"/>
    </location>
</feature>
<evidence type="ECO:0000256" key="3">
    <source>
        <dbReference type="SAM" id="SignalP"/>
    </source>
</evidence>
<evidence type="ECO:0000256" key="1">
    <source>
        <dbReference type="SAM" id="MobiDB-lite"/>
    </source>
</evidence>
<sequence>MLRKPPLLMLIVIFLLVCGFSLSHSHFPTHQTSERLLQVADDLSGEHQTLLVLAPRRTSRKDPLNGFTTYTGGWNISNRHYWASVGYTAVPFFVIALIWFISCGICLSLICLCYCCCRKEPYGYSRIAYALSLIFLLLFTVIAMIGCVVLYVGQDKFHSSTSSTLEYVVHQADGISDNLRNVSQYLSEAKQINMVGQVSLPPTVQTDIDQIQTNVDSAARTLSDQTHGNSKKIKNLIESVRLALIILSATMLILTFLGFGNAYSSFLYTTYSCLVITGWILVTGTFILCGIFLLLHNVTGDTCVAMNQWGQNPTAQTALDDILACVDKSTAEDTLNRSKEVTSQLVDLINTVITNVSNINFAPNFVNLYYNQSGPLLPTLCNPFNHDLTERACTPGEVDLNNATQVWSVYVCQASANGICMTTGRLNPSLYGQMAATVNLSYGLYQYGPFLVGLQDCTFVQQTFSDVQVEYCPGLRKHSQRVYDGLLMVAIAVMLSLVLWVIYGRERLHRAYTKEHHNKANQKLPEGRDQKMEK</sequence>
<dbReference type="EMBL" id="CACSLK010030875">
    <property type="protein sequence ID" value="CAA0838430.1"/>
    <property type="molecule type" value="Genomic_DNA"/>
</dbReference>
<comment type="caution">
    <text evidence="4">The sequence shown here is derived from an EMBL/GenBank/DDBJ whole genome shotgun (WGS) entry which is preliminary data.</text>
</comment>
<feature type="compositionally biased region" description="Basic and acidic residues" evidence="1">
    <location>
        <begin position="525"/>
        <end position="534"/>
    </location>
</feature>
<reference evidence="4" key="1">
    <citation type="submission" date="2019-12" db="EMBL/GenBank/DDBJ databases">
        <authorList>
            <person name="Scholes J."/>
        </authorList>
    </citation>
    <scope>NUCLEOTIDE SEQUENCE</scope>
</reference>
<dbReference type="GO" id="GO:0005886">
    <property type="term" value="C:plasma membrane"/>
    <property type="evidence" value="ECO:0007669"/>
    <property type="project" value="TreeGrafter"/>
</dbReference>
<dbReference type="OrthoDB" id="1937321at2759"/>